<sequence length="413" mass="44795">MRILHTSDWHLGQNFMNHSREREHALLIDWLLEQVQQHAVDAVLIAGDIFDTGTPPSYARALYYHLIAELHRQNVALLLLGGNHDSVSVLSESLPLMHHLNTTVIAATGEASQHVVTLPQRGSAQPGCIVCALPFIRPRDVLTSQAGQSAEDKQRSLQTAIADTYARVFAAAQAQQTALQQAHGVQVPIVATGHLTTVGASSNESVREIYVGALEAFPTSAFPPADYIALGHIHKPQKVGGLEHIRYCGSPIALGFDEARQTKEVLLVDLHAQGLHSVTPLPTPVVQVLASVSGNLTSLPAALKEIAAREGVSTEHPAWVEVTVQEDDYLPDLAARIASMTEDLPVEVLRTKRQRGTATAQLLGEPSESLQELTPQDVFARRLAQESLAPELQTALQQRYEHVLRSITTGEAA</sequence>
<evidence type="ECO:0000256" key="7">
    <source>
        <dbReference type="RuleBase" id="RU363069"/>
    </source>
</evidence>
<keyword evidence="7" id="KW-0235">DNA replication</keyword>
<dbReference type="SUPFAM" id="SSF56300">
    <property type="entry name" value="Metallo-dependent phosphatases"/>
    <property type="match status" value="1"/>
</dbReference>
<protein>
    <recommendedName>
        <fullName evidence="3 7">Nuclease SbcCD subunit D</fullName>
    </recommendedName>
</protein>
<evidence type="ECO:0000313" key="10">
    <source>
        <dbReference type="EMBL" id="KUF39732.1"/>
    </source>
</evidence>
<keyword evidence="7" id="KW-0233">DNA recombination</keyword>
<dbReference type="Pfam" id="PF12320">
    <property type="entry name" value="SbcD_C"/>
    <property type="match status" value="1"/>
</dbReference>
<evidence type="ECO:0000259" key="9">
    <source>
        <dbReference type="Pfam" id="PF12320"/>
    </source>
</evidence>
<feature type="domain" description="Nuclease SbcCD subunit D C-terminal" evidence="9">
    <location>
        <begin position="287"/>
        <end position="386"/>
    </location>
</feature>
<comment type="function">
    <text evidence="7">SbcCD cleaves DNA hairpin structures. These structures can inhibit DNA replication and are intermediates in certain DNA recombination reactions. The complex acts as a 3'-&gt;5' double strand exonuclease that can open hairpins. It also has a 5' single-strand endonuclease activity.</text>
</comment>
<keyword evidence="11" id="KW-1185">Reference proteome</keyword>
<keyword evidence="7" id="KW-0255">Endonuclease</keyword>
<evidence type="ECO:0000256" key="6">
    <source>
        <dbReference type="ARBA" id="ARBA00022839"/>
    </source>
</evidence>
<dbReference type="PANTHER" id="PTHR30337">
    <property type="entry name" value="COMPONENT OF ATP-DEPENDENT DSDNA EXONUCLEASE"/>
    <property type="match status" value="1"/>
</dbReference>
<dbReference type="InterPro" id="IPR029052">
    <property type="entry name" value="Metallo-depent_PP-like"/>
</dbReference>
<comment type="caution">
    <text evidence="10">The sequence shown here is derived from an EMBL/GenBank/DDBJ whole genome shotgun (WGS) entry which is preliminary data.</text>
</comment>
<name>A0A0W7YXQ9_9BURK</name>
<evidence type="ECO:0000256" key="1">
    <source>
        <dbReference type="ARBA" id="ARBA00010555"/>
    </source>
</evidence>
<evidence type="ECO:0000259" key="8">
    <source>
        <dbReference type="Pfam" id="PF00149"/>
    </source>
</evidence>
<dbReference type="EMBL" id="LPXH01000034">
    <property type="protein sequence ID" value="KUF39732.1"/>
    <property type="molecule type" value="Genomic_DNA"/>
</dbReference>
<dbReference type="PANTHER" id="PTHR30337:SF0">
    <property type="entry name" value="NUCLEASE SBCCD SUBUNIT D"/>
    <property type="match status" value="1"/>
</dbReference>
<dbReference type="CDD" id="cd00840">
    <property type="entry name" value="MPP_Mre11_N"/>
    <property type="match status" value="1"/>
</dbReference>
<evidence type="ECO:0000313" key="11">
    <source>
        <dbReference type="Proteomes" id="UP000053300"/>
    </source>
</evidence>
<dbReference type="GO" id="GO:0008408">
    <property type="term" value="F:3'-5' exonuclease activity"/>
    <property type="evidence" value="ECO:0007669"/>
    <property type="project" value="InterPro"/>
</dbReference>
<dbReference type="Proteomes" id="UP000053300">
    <property type="component" value="Unassembled WGS sequence"/>
</dbReference>
<evidence type="ECO:0000256" key="3">
    <source>
        <dbReference type="ARBA" id="ARBA00013365"/>
    </source>
</evidence>
<keyword evidence="5 7" id="KW-0378">Hydrolase</keyword>
<keyword evidence="4 7" id="KW-0540">Nuclease</keyword>
<accession>A0A0W7YXQ9</accession>
<comment type="similarity">
    <text evidence="1 7">Belongs to the SbcD family.</text>
</comment>
<reference evidence="10 11" key="1">
    <citation type="submission" date="2015-12" db="EMBL/GenBank/DDBJ databases">
        <title>Complete genome sequence of a multi-drug resistant strain Acidovorax sp. 12322-1.</title>
        <authorList>
            <person name="Ming D."/>
            <person name="Wang M."/>
            <person name="Hu S."/>
            <person name="Zhou Y."/>
            <person name="Jiang T."/>
        </authorList>
    </citation>
    <scope>NUCLEOTIDE SEQUENCE [LARGE SCALE GENOMIC DNA]</scope>
    <source>
        <strain evidence="10 11">12322-1</strain>
    </source>
</reference>
<dbReference type="InterPro" id="IPR026843">
    <property type="entry name" value="SbcD_C"/>
</dbReference>
<gene>
    <name evidence="7" type="primary">sbcD</name>
    <name evidence="10" type="ORF">AS359_12840</name>
</gene>
<evidence type="ECO:0000256" key="2">
    <source>
        <dbReference type="ARBA" id="ARBA00011322"/>
    </source>
</evidence>
<dbReference type="NCBIfam" id="TIGR00619">
    <property type="entry name" value="sbcd"/>
    <property type="match status" value="1"/>
</dbReference>
<proteinExistence type="inferred from homology"/>
<dbReference type="Gene3D" id="3.30.160.720">
    <property type="match status" value="1"/>
</dbReference>
<dbReference type="Pfam" id="PF00149">
    <property type="entry name" value="Metallophos"/>
    <property type="match status" value="1"/>
</dbReference>
<evidence type="ECO:0000256" key="5">
    <source>
        <dbReference type="ARBA" id="ARBA00022801"/>
    </source>
</evidence>
<dbReference type="InterPro" id="IPR050535">
    <property type="entry name" value="DNA_Repair-Maintenance_Comp"/>
</dbReference>
<dbReference type="InterPro" id="IPR004593">
    <property type="entry name" value="SbcD"/>
</dbReference>
<organism evidence="10 11">
    <name type="scientific">Comamonas kerstersii</name>
    <dbReference type="NCBI Taxonomy" id="225992"/>
    <lineage>
        <taxon>Bacteria</taxon>
        <taxon>Pseudomonadati</taxon>
        <taxon>Pseudomonadota</taxon>
        <taxon>Betaproteobacteria</taxon>
        <taxon>Burkholderiales</taxon>
        <taxon>Comamonadaceae</taxon>
        <taxon>Comamonas</taxon>
    </lineage>
</organism>
<dbReference type="STRING" id="225992.B5M06_02490"/>
<comment type="subunit">
    <text evidence="2 7">Heterodimer of SbcC and SbcD.</text>
</comment>
<accession>A0A1V3TPD3</accession>
<keyword evidence="6 7" id="KW-0269">Exonuclease</keyword>
<dbReference type="GO" id="GO:0006310">
    <property type="term" value="P:DNA recombination"/>
    <property type="evidence" value="ECO:0007669"/>
    <property type="project" value="UniProtKB-KW"/>
</dbReference>
<feature type="domain" description="Calcineurin-like phosphoesterase" evidence="8">
    <location>
        <begin position="1"/>
        <end position="236"/>
    </location>
</feature>
<dbReference type="Gene3D" id="3.60.21.10">
    <property type="match status" value="1"/>
</dbReference>
<dbReference type="InterPro" id="IPR004843">
    <property type="entry name" value="Calcineurin-like_PHP"/>
</dbReference>
<evidence type="ECO:0000256" key="4">
    <source>
        <dbReference type="ARBA" id="ARBA00022722"/>
    </source>
</evidence>
<dbReference type="GO" id="GO:0006260">
    <property type="term" value="P:DNA replication"/>
    <property type="evidence" value="ECO:0007669"/>
    <property type="project" value="UniProtKB-KW"/>
</dbReference>
<dbReference type="InterPro" id="IPR041796">
    <property type="entry name" value="Mre11_N"/>
</dbReference>
<dbReference type="AlphaFoldDB" id="A0A0W7YXQ9"/>
<dbReference type="NCBIfam" id="NF008206">
    <property type="entry name" value="PRK10966.1"/>
    <property type="match status" value="1"/>
</dbReference>
<dbReference type="GO" id="GO:0004519">
    <property type="term" value="F:endonuclease activity"/>
    <property type="evidence" value="ECO:0007669"/>
    <property type="project" value="UniProtKB-KW"/>
</dbReference>
<dbReference type="RefSeq" id="WP_058880093.1">
    <property type="nucleotide sequence ID" value="NZ_CAUCIF010000005.1"/>
</dbReference>